<keyword evidence="2" id="KW-1185">Reference proteome</keyword>
<feature type="non-terminal residue" evidence="1">
    <location>
        <position position="87"/>
    </location>
</feature>
<evidence type="ECO:0000313" key="1">
    <source>
        <dbReference type="EMBL" id="KAJ2789771.1"/>
    </source>
</evidence>
<dbReference type="AlphaFoldDB" id="A0A9W8HSD9"/>
<dbReference type="OrthoDB" id="2357318at2759"/>
<dbReference type="EMBL" id="JANBUO010003709">
    <property type="protein sequence ID" value="KAJ2789771.1"/>
    <property type="molecule type" value="Genomic_DNA"/>
</dbReference>
<reference evidence="1" key="1">
    <citation type="submission" date="2022-07" db="EMBL/GenBank/DDBJ databases">
        <title>Phylogenomic reconstructions and comparative analyses of Kickxellomycotina fungi.</title>
        <authorList>
            <person name="Reynolds N.K."/>
            <person name="Stajich J.E."/>
            <person name="Barry K."/>
            <person name="Grigoriev I.V."/>
            <person name="Crous P."/>
            <person name="Smith M.E."/>
        </authorList>
    </citation>
    <scope>NUCLEOTIDE SEQUENCE</scope>
    <source>
        <strain evidence="1">NRRL 1565</strain>
    </source>
</reference>
<proteinExistence type="predicted"/>
<protein>
    <submittedName>
        <fullName evidence="1">Uncharacterized protein</fullName>
    </submittedName>
</protein>
<dbReference type="Proteomes" id="UP001140094">
    <property type="component" value="Unassembled WGS sequence"/>
</dbReference>
<name>A0A9W8HSD9_9FUNG</name>
<comment type="caution">
    <text evidence="1">The sequence shown here is derived from an EMBL/GenBank/DDBJ whole genome shotgun (WGS) entry which is preliminary data.</text>
</comment>
<evidence type="ECO:0000313" key="2">
    <source>
        <dbReference type="Proteomes" id="UP001140094"/>
    </source>
</evidence>
<accession>A0A9W8HSD9</accession>
<gene>
    <name evidence="1" type="ORF">H4R20_007121</name>
</gene>
<organism evidence="1 2">
    <name type="scientific">Coemansia guatemalensis</name>
    <dbReference type="NCBI Taxonomy" id="2761395"/>
    <lineage>
        <taxon>Eukaryota</taxon>
        <taxon>Fungi</taxon>
        <taxon>Fungi incertae sedis</taxon>
        <taxon>Zoopagomycota</taxon>
        <taxon>Kickxellomycotina</taxon>
        <taxon>Kickxellomycetes</taxon>
        <taxon>Kickxellales</taxon>
        <taxon>Kickxellaceae</taxon>
        <taxon>Coemansia</taxon>
    </lineage>
</organism>
<sequence length="87" mass="9835">MTLNLELRAPARVLANSTAPNIVAEVTQDILTRWSTRSFEAAHAQELLRLGQYVATFRVQAAREAVLVQQQEEKARAQQRNFVDRTA</sequence>